<dbReference type="PROSITE" id="PS50005">
    <property type="entry name" value="TPR"/>
    <property type="match status" value="6"/>
</dbReference>
<comment type="caution">
    <text evidence="4">The sequence shown here is derived from an EMBL/GenBank/DDBJ whole genome shotgun (WGS) entry which is preliminary data.</text>
</comment>
<organism evidence="4 5">
    <name type="scientific">Planktothrix mougeotii LEGE 06226</name>
    <dbReference type="NCBI Taxonomy" id="1828728"/>
    <lineage>
        <taxon>Bacteria</taxon>
        <taxon>Bacillati</taxon>
        <taxon>Cyanobacteriota</taxon>
        <taxon>Cyanophyceae</taxon>
        <taxon>Oscillatoriophycideae</taxon>
        <taxon>Oscillatoriales</taxon>
        <taxon>Microcoleaceae</taxon>
        <taxon>Planktothrix</taxon>
    </lineage>
</organism>
<feature type="repeat" description="TPR" evidence="3">
    <location>
        <begin position="42"/>
        <end position="75"/>
    </location>
</feature>
<dbReference type="PANTHER" id="PTHR44943:SF8">
    <property type="entry name" value="TPR REPEAT-CONTAINING PROTEIN MJ0263"/>
    <property type="match status" value="1"/>
</dbReference>
<gene>
    <name evidence="4" type="ORF">IQ236_12120</name>
</gene>
<keyword evidence="5" id="KW-1185">Reference proteome</keyword>
<dbReference type="EMBL" id="JADEWU010000023">
    <property type="protein sequence ID" value="MBE9143964.1"/>
    <property type="molecule type" value="Genomic_DNA"/>
</dbReference>
<evidence type="ECO:0000313" key="5">
    <source>
        <dbReference type="Proteomes" id="UP000640725"/>
    </source>
</evidence>
<dbReference type="Pfam" id="PF13414">
    <property type="entry name" value="TPR_11"/>
    <property type="match status" value="2"/>
</dbReference>
<dbReference type="Pfam" id="PF13424">
    <property type="entry name" value="TPR_12"/>
    <property type="match status" value="1"/>
</dbReference>
<dbReference type="InterPro" id="IPR051685">
    <property type="entry name" value="Ycf3/AcsC/BcsC/TPR_MFPF"/>
</dbReference>
<dbReference type="SMART" id="SM00028">
    <property type="entry name" value="TPR"/>
    <property type="match status" value="8"/>
</dbReference>
<proteinExistence type="predicted"/>
<name>A0ABR9UBY4_9CYAN</name>
<dbReference type="PANTHER" id="PTHR44943">
    <property type="entry name" value="CELLULOSE SYNTHASE OPERON PROTEIN C"/>
    <property type="match status" value="1"/>
</dbReference>
<dbReference type="InterPro" id="IPR005331">
    <property type="entry name" value="Sulfotransferase"/>
</dbReference>
<keyword evidence="1" id="KW-0677">Repeat</keyword>
<evidence type="ECO:0000256" key="1">
    <source>
        <dbReference type="ARBA" id="ARBA00022737"/>
    </source>
</evidence>
<dbReference type="RefSeq" id="WP_193869491.1">
    <property type="nucleotide sequence ID" value="NZ_JADEWU010000023.1"/>
</dbReference>
<dbReference type="Pfam" id="PF03567">
    <property type="entry name" value="Sulfotransfer_2"/>
    <property type="match status" value="1"/>
</dbReference>
<dbReference type="SUPFAM" id="SSF48452">
    <property type="entry name" value="TPR-like"/>
    <property type="match status" value="2"/>
</dbReference>
<dbReference type="Gene3D" id="1.25.40.10">
    <property type="entry name" value="Tetratricopeptide repeat domain"/>
    <property type="match status" value="3"/>
</dbReference>
<dbReference type="SUPFAM" id="SSF52540">
    <property type="entry name" value="P-loop containing nucleoside triphosphate hydrolases"/>
    <property type="match status" value="1"/>
</dbReference>
<feature type="repeat" description="TPR" evidence="3">
    <location>
        <begin position="110"/>
        <end position="143"/>
    </location>
</feature>
<dbReference type="Pfam" id="PF13181">
    <property type="entry name" value="TPR_8"/>
    <property type="match status" value="1"/>
</dbReference>
<evidence type="ECO:0000256" key="3">
    <source>
        <dbReference type="PROSITE-ProRule" id="PRU00339"/>
    </source>
</evidence>
<feature type="repeat" description="TPR" evidence="3">
    <location>
        <begin position="178"/>
        <end position="211"/>
    </location>
</feature>
<keyword evidence="2 3" id="KW-0802">TPR repeat</keyword>
<reference evidence="4 5" key="1">
    <citation type="submission" date="2020-10" db="EMBL/GenBank/DDBJ databases">
        <authorList>
            <person name="Castelo-Branco R."/>
            <person name="Eusebio N."/>
            <person name="Adriana R."/>
            <person name="Vieira A."/>
            <person name="Brugerolle De Fraissinette N."/>
            <person name="Rezende De Castro R."/>
            <person name="Schneider M.P."/>
            <person name="Vasconcelos V."/>
            <person name="Leao P.N."/>
        </authorList>
    </citation>
    <scope>NUCLEOTIDE SEQUENCE [LARGE SCALE GENOMIC DNA]</scope>
    <source>
        <strain evidence="4 5">LEGE 06226</strain>
    </source>
</reference>
<feature type="repeat" description="TPR" evidence="3">
    <location>
        <begin position="76"/>
        <end position="109"/>
    </location>
</feature>
<dbReference type="PROSITE" id="PS50293">
    <property type="entry name" value="TPR_REGION"/>
    <property type="match status" value="3"/>
</dbReference>
<dbReference type="InterPro" id="IPR027417">
    <property type="entry name" value="P-loop_NTPase"/>
</dbReference>
<sequence length="574" mass="66351">MSEVQSGANSVFQRARKLQREGKLEEAVVAYNQILETPTKSAWTYSNLGETLAKLGSLDDAINSYRQAIELNPNRSWFHYQLGTLLLKKGELPTAASSLGKAIEIKPKKYFLYHQLGEVLEKQGKLDAALGCWQKAVELNRESSGSYHKIAEVFSRQQQWQKSVENYRQAVKINPSSFWSYFGLGKALQRQEEYSEAIAAYERASQINPSNAEVYHWLGEVFVKVGRFSEAVSSYQKAINIQPKAWFYRGLADALRMLGKDNEAIAYYRLALNLKPDYTVAQNNIWGILAEFSQLDEAVSNYRSLQGKFSKSSGAKKGLNWPEKTFIVDRNYRFVYCPIPKVACSSFRKLAVELSETANKEEVMSLPLDQLHAYVKKYFTLSNYNYSEACKILEGDEYFKFVFVRNPWHRLVSAYLDKFVKRQPPAHYVRDVIRAVYKRKNQAPDYDNSITFKQFVEDYLMITPDEDLNEHWQPQNCFLGNVNFDFIGKFENLAEDYQFIKSKLKISLDLPWLNKSTSPKNAADSSENLSDFYPSELGKLPASPNYRQFYSDNLIEVVRSRYKQDIDKFEYKFD</sequence>
<feature type="repeat" description="TPR" evidence="3">
    <location>
        <begin position="144"/>
        <end position="177"/>
    </location>
</feature>
<evidence type="ECO:0000313" key="4">
    <source>
        <dbReference type="EMBL" id="MBE9143964.1"/>
    </source>
</evidence>
<dbReference type="InterPro" id="IPR011990">
    <property type="entry name" value="TPR-like_helical_dom_sf"/>
</dbReference>
<protein>
    <submittedName>
        <fullName evidence="4">Tetratricopeptide repeat protein</fullName>
    </submittedName>
</protein>
<dbReference type="InterPro" id="IPR019734">
    <property type="entry name" value="TPR_rpt"/>
</dbReference>
<feature type="repeat" description="TPR" evidence="3">
    <location>
        <begin position="212"/>
        <end position="245"/>
    </location>
</feature>
<accession>A0ABR9UBY4</accession>
<dbReference type="Proteomes" id="UP000640725">
    <property type="component" value="Unassembled WGS sequence"/>
</dbReference>
<evidence type="ECO:0000256" key="2">
    <source>
        <dbReference type="ARBA" id="ARBA00022803"/>
    </source>
</evidence>